<dbReference type="PANTHER" id="PTHR43740">
    <property type="entry name" value="LEUCYL-TRNA SYNTHETASE"/>
    <property type="match status" value="1"/>
</dbReference>
<dbReference type="Pfam" id="PF09334">
    <property type="entry name" value="tRNA-synt_1g"/>
    <property type="match status" value="1"/>
</dbReference>
<dbReference type="GO" id="GO:0004823">
    <property type="term" value="F:leucine-tRNA ligase activity"/>
    <property type="evidence" value="ECO:0007669"/>
    <property type="project" value="UniProtKB-UniRule"/>
</dbReference>
<reference evidence="17" key="1">
    <citation type="submission" date="2022-09" db="EMBL/GenBank/DDBJ databases">
        <title>Haloadaptaus new haloarchaeum isolated from saline soil.</title>
        <authorList>
            <person name="Duran-Viseras A."/>
            <person name="Sanchez-Porro C."/>
            <person name="Ventosa A."/>
        </authorList>
    </citation>
    <scope>NUCLEOTIDE SEQUENCE</scope>
    <source>
        <strain evidence="17">F3-133</strain>
    </source>
</reference>
<dbReference type="AlphaFoldDB" id="A0A9Q4C6T0"/>
<dbReference type="Gene3D" id="3.90.740.10">
    <property type="entry name" value="Valyl/Leucyl/Isoleucyl-tRNA synthetase, editing domain"/>
    <property type="match status" value="1"/>
</dbReference>
<keyword evidence="3" id="KW-0963">Cytoplasm</keyword>
<evidence type="ECO:0000256" key="10">
    <source>
        <dbReference type="NCBIfam" id="TIGR00396"/>
    </source>
</evidence>
<dbReference type="InterPro" id="IPR014729">
    <property type="entry name" value="Rossmann-like_a/b/a_fold"/>
</dbReference>
<dbReference type="SUPFAM" id="SSF52374">
    <property type="entry name" value="Nucleotidylyl transferase"/>
    <property type="match status" value="1"/>
</dbReference>
<evidence type="ECO:0000259" key="15">
    <source>
        <dbReference type="Pfam" id="PF09334"/>
    </source>
</evidence>
<dbReference type="Proteomes" id="UP001149411">
    <property type="component" value="Unassembled WGS sequence"/>
</dbReference>
<dbReference type="InterPro" id="IPR009080">
    <property type="entry name" value="tRNAsynth_Ia_anticodon-bd"/>
</dbReference>
<comment type="caution">
    <text evidence="17">The sequence shown here is derived from an EMBL/GenBank/DDBJ whole genome shotgun (WGS) entry which is preliminary data.</text>
</comment>
<keyword evidence="5 11" id="KW-0547">Nucleotide-binding</keyword>
<name>A0A9Q4C6T0_9EURY</name>
<evidence type="ECO:0000259" key="14">
    <source>
        <dbReference type="Pfam" id="PF08264"/>
    </source>
</evidence>
<feature type="domain" description="Leucyl-tRNA synthetase editing" evidence="16">
    <location>
        <begin position="224"/>
        <end position="403"/>
    </location>
</feature>
<feature type="region of interest" description="Disordered" evidence="12">
    <location>
        <begin position="856"/>
        <end position="880"/>
    </location>
</feature>
<dbReference type="SUPFAM" id="SSF47323">
    <property type="entry name" value="Anticodon-binding domain of a subclass of class I aminoacyl-tRNA synthetases"/>
    <property type="match status" value="1"/>
</dbReference>
<evidence type="ECO:0000256" key="11">
    <source>
        <dbReference type="RuleBase" id="RU363035"/>
    </source>
</evidence>
<sequence length="880" mass="98682">MSDSNGYDHGEVEQRWQNVWRDEGVFNADDSAPSGDKRYVLGMFPYPSGKLHMGHVRNYTVTDAYARFKRLQGDEVLHPMGWDSFGLPAENAALERDTSPRDWTLDCIETMRDQMEAMGFGYDWEREVTTCEPDYYRWNQWLFKRFADEGLVEYKEGEVNWCPDCETVLANEQVEEDACWRCETPVEERALDQWYLSITDYAGELLDGLETLDGWSESVKEMQRNWIGRQEGATVPFDVEGHGDVDCFTTRIDTVYGATFVALAPEHPVAEEVARDNEEVADFIETVDPDREPGGKKRGVDTDLKATNPANGEEVPVYVADFVLTDVGTGAIMAVPAHDERDHDFAREHGIPIRQVVAPREGEEGATEVDVDEEAFTDDGVLVSSGDHDGLTSEGAREALVEYIDGADETVDYRLRDWLISRQRYWGTPIPVVHCDDCGPVSVPDDQLPVELPEFVQTSGNPLDEVDGFVETTCPECGGDARRETDTMDTFFDSSWYFLRYTSPDYDDAPFDEPTANDWMPVDQYVGGIEHAIMHLLYARFFTRVLNDAGMVDEAEPFDELVTQGMVLLDGEKMSKSKGNVVSPQRIVEEYGADTARLFMMSAALPEKDFDWTESGVESNHGFLRRLHGIVTGFDAEGEGGNRPVDEYVRREIDATVERAAEEYDGFRFNFGVRATKDLVSTLEAYAEAVEADAGVMERGLRAVVVSLSPVAPHIAEELWDELGGEGLVAEADWVDAQAPEGYGKEQRLVEDTREDVREIRDVADIDDVEEVRVIVSPGWKHRALEVALEAEGDVMGEIMSHDEIREKGDEAAKYGGFLQKNHRSLEAELGAGREKEALERAAWLFEKEFDASVTVERAEGSDSDRADKARPGKPAIEIS</sequence>
<dbReference type="Gene3D" id="1.10.730.10">
    <property type="entry name" value="Isoleucyl-tRNA Synthetase, Domain 1"/>
    <property type="match status" value="1"/>
</dbReference>
<dbReference type="CDD" id="cd07958">
    <property type="entry name" value="Anticodon_Ia_Leu_BEm"/>
    <property type="match status" value="1"/>
</dbReference>
<dbReference type="Gene3D" id="1.10.10.720">
    <property type="entry name" value="leucyl-tRNA synthetase"/>
    <property type="match status" value="1"/>
</dbReference>
<dbReference type="Pfam" id="PF08264">
    <property type="entry name" value="Anticodon_1"/>
    <property type="match status" value="1"/>
</dbReference>
<keyword evidence="8 11" id="KW-0030">Aminoacyl-tRNA synthetase</keyword>
<dbReference type="PRINTS" id="PR00985">
    <property type="entry name" value="TRNASYNTHLEU"/>
</dbReference>
<feature type="domain" description="Methionyl/Leucyl tRNA synthetase" evidence="15">
    <location>
        <begin position="43"/>
        <end position="183"/>
    </location>
</feature>
<dbReference type="InterPro" id="IPR013155">
    <property type="entry name" value="M/V/L/I-tRNA-synth_anticd-bd"/>
</dbReference>
<dbReference type="InterPro" id="IPR002300">
    <property type="entry name" value="aa-tRNA-synth_Ia"/>
</dbReference>
<evidence type="ECO:0000256" key="5">
    <source>
        <dbReference type="ARBA" id="ARBA00022741"/>
    </source>
</evidence>
<dbReference type="PANTHER" id="PTHR43740:SF2">
    <property type="entry name" value="LEUCINE--TRNA LIGASE, MITOCHONDRIAL"/>
    <property type="match status" value="1"/>
</dbReference>
<comment type="similarity">
    <text evidence="1 11">Belongs to the class-I aminoacyl-tRNA synthetase family.</text>
</comment>
<dbReference type="Pfam" id="PF13603">
    <property type="entry name" value="tRNA-synt_1_2"/>
    <property type="match status" value="1"/>
</dbReference>
<keyword evidence="4 11" id="KW-0436">Ligase</keyword>
<dbReference type="SUPFAM" id="SSF50677">
    <property type="entry name" value="ValRS/IleRS/LeuRS editing domain"/>
    <property type="match status" value="1"/>
</dbReference>
<dbReference type="InterPro" id="IPR015413">
    <property type="entry name" value="Methionyl/Leucyl_tRNA_Synth"/>
</dbReference>
<dbReference type="Gene3D" id="3.40.50.620">
    <property type="entry name" value="HUPs"/>
    <property type="match status" value="2"/>
</dbReference>
<evidence type="ECO:0000256" key="9">
    <source>
        <dbReference type="ARBA" id="ARBA00047469"/>
    </source>
</evidence>
<dbReference type="InterPro" id="IPR025709">
    <property type="entry name" value="Leu_tRNA-synth_edit"/>
</dbReference>
<dbReference type="Gene3D" id="3.30.2320.20">
    <property type="entry name" value="Class I aminoacyl-tRNA synthetases (RS)"/>
    <property type="match status" value="1"/>
</dbReference>
<protein>
    <recommendedName>
        <fullName evidence="2 10">Leucine--tRNA ligase</fullName>
        <ecNumber evidence="2 10">6.1.1.4</ecNumber>
    </recommendedName>
</protein>
<evidence type="ECO:0000313" key="17">
    <source>
        <dbReference type="EMBL" id="MCX2819459.1"/>
    </source>
</evidence>
<feature type="domain" description="Aminoacyl-tRNA synthetase class Ia" evidence="13">
    <location>
        <begin position="416"/>
        <end position="604"/>
    </location>
</feature>
<evidence type="ECO:0000256" key="7">
    <source>
        <dbReference type="ARBA" id="ARBA00022917"/>
    </source>
</evidence>
<evidence type="ECO:0000256" key="1">
    <source>
        <dbReference type="ARBA" id="ARBA00005594"/>
    </source>
</evidence>
<dbReference type="GO" id="GO:0005737">
    <property type="term" value="C:cytoplasm"/>
    <property type="evidence" value="ECO:0007669"/>
    <property type="project" value="UniProtKB-UniRule"/>
</dbReference>
<dbReference type="InterPro" id="IPR009008">
    <property type="entry name" value="Val/Leu/Ile-tRNA-synth_edit"/>
</dbReference>
<evidence type="ECO:0000256" key="6">
    <source>
        <dbReference type="ARBA" id="ARBA00022840"/>
    </source>
</evidence>
<feature type="domain" description="Methionyl/Valyl/Leucyl/Isoleucyl-tRNA synthetase anticodon-binding" evidence="14">
    <location>
        <begin position="646"/>
        <end position="774"/>
    </location>
</feature>
<feature type="compositionally biased region" description="Basic and acidic residues" evidence="12">
    <location>
        <begin position="856"/>
        <end position="871"/>
    </location>
</feature>
<dbReference type="CDD" id="cd00812">
    <property type="entry name" value="LeuRS_core"/>
    <property type="match status" value="1"/>
</dbReference>
<accession>A0A9Q4C6T0</accession>
<dbReference type="FunFam" id="3.40.50.620:FF:000056">
    <property type="entry name" value="Leucine--tRNA ligase"/>
    <property type="match status" value="1"/>
</dbReference>
<evidence type="ECO:0000256" key="4">
    <source>
        <dbReference type="ARBA" id="ARBA00022598"/>
    </source>
</evidence>
<evidence type="ECO:0000256" key="2">
    <source>
        <dbReference type="ARBA" id="ARBA00013164"/>
    </source>
</evidence>
<evidence type="ECO:0000256" key="8">
    <source>
        <dbReference type="ARBA" id="ARBA00023146"/>
    </source>
</evidence>
<organism evidence="17 18">
    <name type="scientific">Halorutilus salinus</name>
    <dbReference type="NCBI Taxonomy" id="2487751"/>
    <lineage>
        <taxon>Archaea</taxon>
        <taxon>Methanobacteriati</taxon>
        <taxon>Methanobacteriota</taxon>
        <taxon>Stenosarchaea group</taxon>
        <taxon>Halobacteria</taxon>
        <taxon>Halorutilales</taxon>
        <taxon>Halorutilaceae</taxon>
        <taxon>Halorutilus</taxon>
    </lineage>
</organism>
<dbReference type="PROSITE" id="PS00178">
    <property type="entry name" value="AA_TRNA_LIGASE_I"/>
    <property type="match status" value="1"/>
</dbReference>
<dbReference type="EMBL" id="RKLV01000008">
    <property type="protein sequence ID" value="MCX2819459.1"/>
    <property type="molecule type" value="Genomic_DNA"/>
</dbReference>
<dbReference type="GO" id="GO:0005524">
    <property type="term" value="F:ATP binding"/>
    <property type="evidence" value="ECO:0007669"/>
    <property type="project" value="UniProtKB-KW"/>
</dbReference>
<evidence type="ECO:0000313" key="18">
    <source>
        <dbReference type="Proteomes" id="UP001149411"/>
    </source>
</evidence>
<feature type="compositionally biased region" description="Basic and acidic residues" evidence="12">
    <location>
        <begin position="288"/>
        <end position="304"/>
    </location>
</feature>
<dbReference type="FunFam" id="1.10.730.10:FF:000002">
    <property type="entry name" value="Leucine--tRNA ligase"/>
    <property type="match status" value="1"/>
</dbReference>
<dbReference type="NCBIfam" id="TIGR00396">
    <property type="entry name" value="leuS_bact"/>
    <property type="match status" value="1"/>
</dbReference>
<dbReference type="InterPro" id="IPR001412">
    <property type="entry name" value="aa-tRNA-synth_I_CS"/>
</dbReference>
<dbReference type="FunFam" id="3.40.50.620:FF:000003">
    <property type="entry name" value="Leucine--tRNA ligase"/>
    <property type="match status" value="1"/>
</dbReference>
<proteinExistence type="inferred from homology"/>
<keyword evidence="7 11" id="KW-0648">Protein biosynthesis</keyword>
<keyword evidence="6 11" id="KW-0067">ATP-binding</keyword>
<gene>
    <name evidence="17" type="primary">leuS</name>
    <name evidence="17" type="ORF">EGH25_08865</name>
</gene>
<dbReference type="InterPro" id="IPR002302">
    <property type="entry name" value="Leu-tRNA-ligase"/>
</dbReference>
<dbReference type="RefSeq" id="WP_266087736.1">
    <property type="nucleotide sequence ID" value="NZ_RKLV01000008.1"/>
</dbReference>
<comment type="catalytic activity">
    <reaction evidence="9">
        <text>tRNA(Leu) + L-leucine + ATP = L-leucyl-tRNA(Leu) + AMP + diphosphate</text>
        <dbReference type="Rhea" id="RHEA:11688"/>
        <dbReference type="Rhea" id="RHEA-COMP:9613"/>
        <dbReference type="Rhea" id="RHEA-COMP:9622"/>
        <dbReference type="ChEBI" id="CHEBI:30616"/>
        <dbReference type="ChEBI" id="CHEBI:33019"/>
        <dbReference type="ChEBI" id="CHEBI:57427"/>
        <dbReference type="ChEBI" id="CHEBI:78442"/>
        <dbReference type="ChEBI" id="CHEBI:78494"/>
        <dbReference type="ChEBI" id="CHEBI:456215"/>
        <dbReference type="EC" id="6.1.1.4"/>
    </reaction>
</comment>
<dbReference type="Pfam" id="PF00133">
    <property type="entry name" value="tRNA-synt_1"/>
    <property type="match status" value="1"/>
</dbReference>
<dbReference type="EC" id="6.1.1.4" evidence="2 10"/>
<evidence type="ECO:0000259" key="16">
    <source>
        <dbReference type="Pfam" id="PF13603"/>
    </source>
</evidence>
<feature type="region of interest" description="Disordered" evidence="12">
    <location>
        <begin position="287"/>
        <end position="308"/>
    </location>
</feature>
<dbReference type="GO" id="GO:0002161">
    <property type="term" value="F:aminoacyl-tRNA deacylase activity"/>
    <property type="evidence" value="ECO:0007669"/>
    <property type="project" value="InterPro"/>
</dbReference>
<keyword evidence="18" id="KW-1185">Reference proteome</keyword>
<dbReference type="GO" id="GO:0006429">
    <property type="term" value="P:leucyl-tRNA aminoacylation"/>
    <property type="evidence" value="ECO:0007669"/>
    <property type="project" value="UniProtKB-UniRule"/>
</dbReference>
<dbReference type="HAMAP" id="MF_00049_B">
    <property type="entry name" value="Leu_tRNA_synth_B"/>
    <property type="match status" value="1"/>
</dbReference>
<evidence type="ECO:0000256" key="12">
    <source>
        <dbReference type="SAM" id="MobiDB-lite"/>
    </source>
</evidence>
<evidence type="ECO:0000259" key="13">
    <source>
        <dbReference type="Pfam" id="PF00133"/>
    </source>
</evidence>
<evidence type="ECO:0000256" key="3">
    <source>
        <dbReference type="ARBA" id="ARBA00022490"/>
    </source>
</evidence>